<dbReference type="InterPro" id="IPR007361">
    <property type="entry name" value="DUF427"/>
</dbReference>
<gene>
    <name evidence="2" type="ORF">RIF23_13100</name>
</gene>
<dbReference type="PANTHER" id="PTHR34310:SF8">
    <property type="entry name" value="CONSERVED PROTEIN"/>
    <property type="match status" value="1"/>
</dbReference>
<dbReference type="Proteomes" id="UP001250214">
    <property type="component" value="Unassembled WGS sequence"/>
</dbReference>
<dbReference type="Pfam" id="PF04248">
    <property type="entry name" value="NTP_transf_9"/>
    <property type="match status" value="2"/>
</dbReference>
<accession>A0ABU2H7G3</accession>
<dbReference type="EMBL" id="JAVLVT010000005">
    <property type="protein sequence ID" value="MDS1271233.1"/>
    <property type="molecule type" value="Genomic_DNA"/>
</dbReference>
<feature type="domain" description="DUF427" evidence="1">
    <location>
        <begin position="162"/>
        <end position="252"/>
    </location>
</feature>
<evidence type="ECO:0000313" key="3">
    <source>
        <dbReference type="Proteomes" id="UP001250214"/>
    </source>
</evidence>
<reference evidence="3" key="1">
    <citation type="submission" date="2023-07" db="EMBL/GenBank/DDBJ databases">
        <title>Novel species in the genus Lipingzhangella isolated from Sambhar Salt Lake.</title>
        <authorList>
            <person name="Jiya N."/>
            <person name="Kajale S."/>
            <person name="Sharma A."/>
        </authorList>
    </citation>
    <scope>NUCLEOTIDE SEQUENCE [LARGE SCALE GENOMIC DNA]</scope>
    <source>
        <strain evidence="3">LS1_29</strain>
    </source>
</reference>
<evidence type="ECO:0000259" key="1">
    <source>
        <dbReference type="Pfam" id="PF04248"/>
    </source>
</evidence>
<keyword evidence="3" id="KW-1185">Reference proteome</keyword>
<name>A0ABU2H7G3_9ACTN</name>
<comment type="caution">
    <text evidence="2">The sequence shown here is derived from an EMBL/GenBank/DDBJ whole genome shotgun (WGS) entry which is preliminary data.</text>
</comment>
<protein>
    <submittedName>
        <fullName evidence="2">DUF427 domain-containing protein</fullName>
    </submittedName>
</protein>
<feature type="domain" description="DUF427" evidence="1">
    <location>
        <begin position="38"/>
        <end position="129"/>
    </location>
</feature>
<evidence type="ECO:0000313" key="2">
    <source>
        <dbReference type="EMBL" id="MDS1271233.1"/>
    </source>
</evidence>
<dbReference type="PANTHER" id="PTHR34310">
    <property type="entry name" value="DUF427 DOMAIN PROTEIN (AFU_ORTHOLOGUE AFUA_3G02220)"/>
    <property type="match status" value="1"/>
</dbReference>
<sequence length="264" mass="29624">MSLTLGGGPLAADHPKTVNYRLDGPERLLYASPFPRRVRAVLGGETVLDTDRGILVHETGLLPVLYAPWEDVRHGHLEASDRRTRCPIKGEAAYWHLRVGSQLAENAVWSYPEPTAGARWLHGMAAVYWASADAWFDEEERVHGHLRDPFHRVDARHSRTIVRVCHGEHTVALSSRPLLLSETGLPNRYYIPVDDVDPALFTASRTRTRCPYKGEATYWNLLVNGREIPDAAWSYPHPLPDGPDIAGHVCLLHAELTTDTERQP</sequence>
<proteinExistence type="predicted"/>
<dbReference type="RefSeq" id="WP_310912765.1">
    <property type="nucleotide sequence ID" value="NZ_JAVLVT010000005.1"/>
</dbReference>
<dbReference type="Gene3D" id="2.170.150.40">
    <property type="entry name" value="Domain of unknown function (DUF427)"/>
    <property type="match status" value="2"/>
</dbReference>
<dbReference type="InterPro" id="IPR038694">
    <property type="entry name" value="DUF427_sf"/>
</dbReference>
<organism evidence="2 3">
    <name type="scientific">Lipingzhangella rawalii</name>
    <dbReference type="NCBI Taxonomy" id="2055835"/>
    <lineage>
        <taxon>Bacteria</taxon>
        <taxon>Bacillati</taxon>
        <taxon>Actinomycetota</taxon>
        <taxon>Actinomycetes</taxon>
        <taxon>Streptosporangiales</taxon>
        <taxon>Nocardiopsidaceae</taxon>
        <taxon>Lipingzhangella</taxon>
    </lineage>
</organism>